<dbReference type="PANTHER" id="PTHR38123:SF5">
    <property type="entry name" value="CELL WALL GALACTOMANNOPROTEIN"/>
    <property type="match status" value="1"/>
</dbReference>
<keyword evidence="1" id="KW-0732">Signal</keyword>
<dbReference type="Pfam" id="PF12296">
    <property type="entry name" value="HsbA"/>
    <property type="match status" value="1"/>
</dbReference>
<name>A0A6A5QF12_AMPQU</name>
<reference evidence="2" key="1">
    <citation type="journal article" date="2020" name="Stud. Mycol.">
        <title>101 Dothideomycetes genomes: a test case for predicting lifestyles and emergence of pathogens.</title>
        <authorList>
            <person name="Haridas S."/>
            <person name="Albert R."/>
            <person name="Binder M."/>
            <person name="Bloem J."/>
            <person name="Labutti K."/>
            <person name="Salamov A."/>
            <person name="Andreopoulos B."/>
            <person name="Baker S."/>
            <person name="Barry K."/>
            <person name="Bills G."/>
            <person name="Bluhm B."/>
            <person name="Cannon C."/>
            <person name="Castanera R."/>
            <person name="Culley D."/>
            <person name="Daum C."/>
            <person name="Ezra D."/>
            <person name="Gonzalez J."/>
            <person name="Henrissat B."/>
            <person name="Kuo A."/>
            <person name="Liang C."/>
            <person name="Lipzen A."/>
            <person name="Lutzoni F."/>
            <person name="Magnuson J."/>
            <person name="Mondo S."/>
            <person name="Nolan M."/>
            <person name="Ohm R."/>
            <person name="Pangilinan J."/>
            <person name="Park H.-J."/>
            <person name="Ramirez L."/>
            <person name="Alfaro M."/>
            <person name="Sun H."/>
            <person name="Tritt A."/>
            <person name="Yoshinaga Y."/>
            <person name="Zwiers L.-H."/>
            <person name="Turgeon B."/>
            <person name="Goodwin S."/>
            <person name="Spatafora J."/>
            <person name="Crous P."/>
            <person name="Grigoriev I."/>
        </authorList>
    </citation>
    <scope>NUCLEOTIDE SEQUENCE</scope>
    <source>
        <strain evidence="2">HMLAC05119</strain>
    </source>
</reference>
<dbReference type="OrthoDB" id="2422134at2759"/>
<protein>
    <submittedName>
        <fullName evidence="2">Hydrophobic surface binding protein A-domain-containing protein</fullName>
    </submittedName>
</protein>
<dbReference type="Gene3D" id="1.20.1280.140">
    <property type="match status" value="1"/>
</dbReference>
<dbReference type="EMBL" id="ML979139">
    <property type="protein sequence ID" value="KAF1913104.1"/>
    <property type="molecule type" value="Genomic_DNA"/>
</dbReference>
<organism evidence="2 3">
    <name type="scientific">Ampelomyces quisqualis</name>
    <name type="common">Powdery mildew agent</name>
    <dbReference type="NCBI Taxonomy" id="50730"/>
    <lineage>
        <taxon>Eukaryota</taxon>
        <taxon>Fungi</taxon>
        <taxon>Dikarya</taxon>
        <taxon>Ascomycota</taxon>
        <taxon>Pezizomycotina</taxon>
        <taxon>Dothideomycetes</taxon>
        <taxon>Pleosporomycetidae</taxon>
        <taxon>Pleosporales</taxon>
        <taxon>Pleosporineae</taxon>
        <taxon>Phaeosphaeriaceae</taxon>
        <taxon>Ampelomyces</taxon>
    </lineage>
</organism>
<dbReference type="PANTHER" id="PTHR38123">
    <property type="entry name" value="CELL WALL SERINE-THREONINE-RICH GALACTOMANNOPROTEIN MP1 (AFU_ORTHOLOGUE AFUA_4G03240)"/>
    <property type="match status" value="1"/>
</dbReference>
<dbReference type="GO" id="GO:0005576">
    <property type="term" value="C:extracellular region"/>
    <property type="evidence" value="ECO:0007669"/>
    <property type="project" value="TreeGrafter"/>
</dbReference>
<proteinExistence type="predicted"/>
<keyword evidence="3" id="KW-1185">Reference proteome</keyword>
<dbReference type="InterPro" id="IPR021054">
    <property type="entry name" value="Cell_wall_mannoprotein_1"/>
</dbReference>
<accession>A0A6A5QF12</accession>
<gene>
    <name evidence="2" type="ORF">BDU57DRAFT_581607</name>
</gene>
<feature type="signal peptide" evidence="1">
    <location>
        <begin position="1"/>
        <end position="17"/>
    </location>
</feature>
<evidence type="ECO:0000256" key="1">
    <source>
        <dbReference type="SAM" id="SignalP"/>
    </source>
</evidence>
<dbReference type="AlphaFoldDB" id="A0A6A5QF12"/>
<evidence type="ECO:0000313" key="3">
    <source>
        <dbReference type="Proteomes" id="UP000800096"/>
    </source>
</evidence>
<feature type="chain" id="PRO_5025364101" evidence="1">
    <location>
        <begin position="18"/>
        <end position="192"/>
    </location>
</feature>
<evidence type="ECO:0000313" key="2">
    <source>
        <dbReference type="EMBL" id="KAF1913104.1"/>
    </source>
</evidence>
<dbReference type="Proteomes" id="UP000800096">
    <property type="component" value="Unassembled WGS sequence"/>
</dbReference>
<sequence length="192" mass="20328">MHLPTILLTLLPTLTLSTLIFPRQLLATGQTVKEDVINIHNAVLALDSTIQSFQGSPIPTSLIEGTPVLFGVAEIHKVNRAGFCNALLATPFTVEDSRDVVDTVVDTVNVSIPTSIERLKAKAPAFKEGGLTVTVIASLKLLLYDHDTFSAATIAKLNLGVGAEKIEEGSDAVANIHNAIQGGIEFFAADSV</sequence>